<feature type="region of interest" description="Disordered" evidence="1">
    <location>
        <begin position="14"/>
        <end position="44"/>
    </location>
</feature>
<reference evidence="2 3" key="1">
    <citation type="journal article" date="2016" name="BMC Genomics">
        <title>Comparative genomic and transcriptomic analyses of the Fuzhuan brick tea-fermentation fungus Aspergillus cristatus.</title>
        <authorList>
            <person name="Ge Y."/>
            <person name="Wang Y."/>
            <person name="Liu Y."/>
            <person name="Tan Y."/>
            <person name="Ren X."/>
            <person name="Zhang X."/>
            <person name="Hyde K.D."/>
            <person name="Liu Y."/>
            <person name="Liu Z."/>
        </authorList>
    </citation>
    <scope>NUCLEOTIDE SEQUENCE [LARGE SCALE GENOMIC DNA]</scope>
    <source>
        <strain evidence="2 3">GZAAS20.1005</strain>
    </source>
</reference>
<evidence type="ECO:0000313" key="2">
    <source>
        <dbReference type="EMBL" id="ODM20121.1"/>
    </source>
</evidence>
<name>A0A1E3BH61_ASPCR</name>
<evidence type="ECO:0000256" key="1">
    <source>
        <dbReference type="SAM" id="MobiDB-lite"/>
    </source>
</evidence>
<gene>
    <name evidence="2" type="ORF">SI65_05108</name>
</gene>
<evidence type="ECO:0000313" key="3">
    <source>
        <dbReference type="Proteomes" id="UP000094569"/>
    </source>
</evidence>
<keyword evidence="3" id="KW-1185">Reference proteome</keyword>
<protein>
    <submittedName>
        <fullName evidence="2">Uncharacterized protein</fullName>
    </submittedName>
</protein>
<accession>A0A1E3BH61</accession>
<dbReference type="AlphaFoldDB" id="A0A1E3BH61"/>
<proteinExistence type="predicted"/>
<dbReference type="EMBL" id="JXNT01000004">
    <property type="protein sequence ID" value="ODM20121.1"/>
    <property type="molecule type" value="Genomic_DNA"/>
</dbReference>
<sequence>MISLVNAAYQSAATSGLAKPTNPPPRSNASDDITPGIPSNAPTHFWGNPGQNKLALLTKCAQEVREKLLEAGEAGNQYITVLNISKYAISNLRENQEILDSCEFRFAHVGTVGVIKVIPSGAHDVTVRKFSTKIERQLAGMGICDNEYQFGKPVRQPQPAILQSRVTS</sequence>
<organism evidence="2 3">
    <name type="scientific">Aspergillus cristatus</name>
    <name type="common">Chinese Fuzhuan brick tea-fermentation fungus</name>
    <name type="synonym">Eurotium cristatum</name>
    <dbReference type="NCBI Taxonomy" id="573508"/>
    <lineage>
        <taxon>Eukaryota</taxon>
        <taxon>Fungi</taxon>
        <taxon>Dikarya</taxon>
        <taxon>Ascomycota</taxon>
        <taxon>Pezizomycotina</taxon>
        <taxon>Eurotiomycetes</taxon>
        <taxon>Eurotiomycetidae</taxon>
        <taxon>Eurotiales</taxon>
        <taxon>Aspergillaceae</taxon>
        <taxon>Aspergillus</taxon>
        <taxon>Aspergillus subgen. Aspergillus</taxon>
    </lineage>
</organism>
<comment type="caution">
    <text evidence="2">The sequence shown here is derived from an EMBL/GenBank/DDBJ whole genome shotgun (WGS) entry which is preliminary data.</text>
</comment>
<dbReference type="Proteomes" id="UP000094569">
    <property type="component" value="Unassembled WGS sequence"/>
</dbReference>
<dbReference type="VEuPathDB" id="FungiDB:SI65_05108"/>